<dbReference type="AlphaFoldDB" id="A0AAV2CXI3"/>
<protein>
    <recommendedName>
        <fullName evidence="1">ATP-dependent DNA helicase</fullName>
        <ecNumber evidence="1">5.6.2.3</ecNumber>
    </recommendedName>
</protein>
<dbReference type="InterPro" id="IPR010285">
    <property type="entry name" value="DNA_helicase_pif1-like_DEAD"/>
</dbReference>
<dbReference type="PANTHER" id="PTHR10492">
    <property type="match status" value="1"/>
</dbReference>
<dbReference type="Gene3D" id="3.40.50.300">
    <property type="entry name" value="P-loop containing nucleotide triphosphate hydrolases"/>
    <property type="match status" value="1"/>
</dbReference>
<feature type="domain" description="Helitron helicase-like" evidence="3">
    <location>
        <begin position="126"/>
        <end position="289"/>
    </location>
</feature>
<keyword evidence="1" id="KW-0347">Helicase</keyword>
<dbReference type="EMBL" id="OZ034814">
    <property type="protein sequence ID" value="CAL1360548.1"/>
    <property type="molecule type" value="Genomic_DNA"/>
</dbReference>
<keyword evidence="1" id="KW-0378">Hydrolase</keyword>
<dbReference type="Pfam" id="PF05970">
    <property type="entry name" value="PIF1"/>
    <property type="match status" value="1"/>
</dbReference>
<evidence type="ECO:0000256" key="1">
    <source>
        <dbReference type="RuleBase" id="RU363044"/>
    </source>
</evidence>
<dbReference type="GO" id="GO:0043139">
    <property type="term" value="F:5'-3' DNA helicase activity"/>
    <property type="evidence" value="ECO:0007669"/>
    <property type="project" value="UniProtKB-EC"/>
</dbReference>
<dbReference type="Pfam" id="PF14214">
    <property type="entry name" value="Helitron_like_N"/>
    <property type="match status" value="1"/>
</dbReference>
<evidence type="ECO:0000313" key="5">
    <source>
        <dbReference type="Proteomes" id="UP001497516"/>
    </source>
</evidence>
<dbReference type="GO" id="GO:0006281">
    <property type="term" value="P:DNA repair"/>
    <property type="evidence" value="ECO:0007669"/>
    <property type="project" value="UniProtKB-KW"/>
</dbReference>
<comment type="cofactor">
    <cofactor evidence="1">
        <name>Mg(2+)</name>
        <dbReference type="ChEBI" id="CHEBI:18420"/>
    </cofactor>
</comment>
<reference evidence="4 5" key="1">
    <citation type="submission" date="2024-04" db="EMBL/GenBank/DDBJ databases">
        <authorList>
            <person name="Fracassetti M."/>
        </authorList>
    </citation>
    <scope>NUCLEOTIDE SEQUENCE [LARGE SCALE GENOMIC DNA]</scope>
</reference>
<keyword evidence="1" id="KW-0227">DNA damage</keyword>
<keyword evidence="5" id="KW-1185">Reference proteome</keyword>
<dbReference type="InterPro" id="IPR025476">
    <property type="entry name" value="Helitron_helicase-like"/>
</dbReference>
<evidence type="ECO:0000259" key="2">
    <source>
        <dbReference type="Pfam" id="PF05970"/>
    </source>
</evidence>
<accession>A0AAV2CXI3</accession>
<dbReference type="PANTHER" id="PTHR10492:SF90">
    <property type="entry name" value="ATP-DEPENDENT DNA HELICASE"/>
    <property type="match status" value="1"/>
</dbReference>
<dbReference type="GO" id="GO:0016787">
    <property type="term" value="F:hydrolase activity"/>
    <property type="evidence" value="ECO:0007669"/>
    <property type="project" value="UniProtKB-KW"/>
</dbReference>
<feature type="domain" description="DNA helicase Pif1-like DEAD-box helicase" evidence="2">
    <location>
        <begin position="668"/>
        <end position="768"/>
    </location>
</feature>
<sequence>MLDENNQLAKTFRRVRQQLQDSTTTNLKLRIFGAKSRNRQYDLPSSIEIAALIPGDFIPDRDDRDIIVDHIYEGLKRITSLNPKFDALHFPLLFPYGEDGYHPLIKYRSSFCPPSMRRQFVTQREYYTFRLQYRINEGHTIVQAGKALQHFCIDAYSSIELNRLAFLRCHQPQLRAEVYQGLQDAMARGDLDGDKVGHVFLPGTYIGSPRYMQQLYHDTMAVVEFFGNPDLFITFTCNSLWEEITKAFHDIVGPNSSDKPMVVSRVFHIKLSILIDDIKKNSYFGKTIATEIPDPQQDPVGYETVCKYMLHGPCGEANTNAPCMRDKKQSSNGRCSKQFPKEFNSATSFDKFGNVVYRRSKSGIEVQKGSSVLDNRHVVPYNRNLLVRMQAHINVEVCHKGKLIKYLFKYVTKGPDRSLQSNVRNVLGNPYAGRMHLTEWFALNRRDPQARILTYAQIPNNYTWLSDCKEWRPRKKGFIIGRIAYVPPGSGDVFFLRMLLTKIRGAVSYAQFRTVNGELCVDFEKACEKLGILSDSSKWIRVLADISSSSMPRVIRSTFMSMLMFCEIPSPITLLNYSWKSMSEDYAYSLIKDFRDQTLRPSDERLHNWVLHQLQTMLSSHSMTLENFNLPLPSDGLCDSGENPLINEHLAFDVDQQHTLATTMLQSLNVEQTNVYSAVINSVHNKMGCAFFLYRHGGTGKTYLYNVITARLRRLGKIVVLVASSGIAATLLPKASTAHSKFKIPLILDATSTCPIKHGTYLADLLKRSILNHMG</sequence>
<proteinExistence type="inferred from homology"/>
<keyword evidence="1" id="KW-0233">DNA recombination</keyword>
<keyword evidence="1" id="KW-0547">Nucleotide-binding</keyword>
<keyword evidence="1" id="KW-0234">DNA repair</keyword>
<name>A0AAV2CXI3_9ROSI</name>
<evidence type="ECO:0000313" key="4">
    <source>
        <dbReference type="EMBL" id="CAL1360548.1"/>
    </source>
</evidence>
<dbReference type="GO" id="GO:0000723">
    <property type="term" value="P:telomere maintenance"/>
    <property type="evidence" value="ECO:0007669"/>
    <property type="project" value="InterPro"/>
</dbReference>
<dbReference type="EC" id="5.6.2.3" evidence="1"/>
<comment type="similarity">
    <text evidence="1">Belongs to the helicase family.</text>
</comment>
<keyword evidence="1" id="KW-0067">ATP-binding</keyword>
<dbReference type="Proteomes" id="UP001497516">
    <property type="component" value="Chromosome 10"/>
</dbReference>
<dbReference type="GO" id="GO:0006310">
    <property type="term" value="P:DNA recombination"/>
    <property type="evidence" value="ECO:0007669"/>
    <property type="project" value="UniProtKB-KW"/>
</dbReference>
<organism evidence="4 5">
    <name type="scientific">Linum trigynum</name>
    <dbReference type="NCBI Taxonomy" id="586398"/>
    <lineage>
        <taxon>Eukaryota</taxon>
        <taxon>Viridiplantae</taxon>
        <taxon>Streptophyta</taxon>
        <taxon>Embryophyta</taxon>
        <taxon>Tracheophyta</taxon>
        <taxon>Spermatophyta</taxon>
        <taxon>Magnoliopsida</taxon>
        <taxon>eudicotyledons</taxon>
        <taxon>Gunneridae</taxon>
        <taxon>Pentapetalae</taxon>
        <taxon>rosids</taxon>
        <taxon>fabids</taxon>
        <taxon>Malpighiales</taxon>
        <taxon>Linaceae</taxon>
        <taxon>Linum</taxon>
    </lineage>
</organism>
<comment type="catalytic activity">
    <reaction evidence="1">
        <text>ATP + H2O = ADP + phosphate + H(+)</text>
        <dbReference type="Rhea" id="RHEA:13065"/>
        <dbReference type="ChEBI" id="CHEBI:15377"/>
        <dbReference type="ChEBI" id="CHEBI:15378"/>
        <dbReference type="ChEBI" id="CHEBI:30616"/>
        <dbReference type="ChEBI" id="CHEBI:43474"/>
        <dbReference type="ChEBI" id="CHEBI:456216"/>
        <dbReference type="EC" id="5.6.2.3"/>
    </reaction>
</comment>
<evidence type="ECO:0000259" key="3">
    <source>
        <dbReference type="Pfam" id="PF14214"/>
    </source>
</evidence>
<dbReference type="GO" id="GO:0005524">
    <property type="term" value="F:ATP binding"/>
    <property type="evidence" value="ECO:0007669"/>
    <property type="project" value="UniProtKB-KW"/>
</dbReference>
<gene>
    <name evidence="4" type="ORF">LTRI10_LOCUS7981</name>
</gene>
<dbReference type="InterPro" id="IPR027417">
    <property type="entry name" value="P-loop_NTPase"/>
</dbReference>